<feature type="transmembrane region" description="Helical" evidence="1">
    <location>
        <begin position="123"/>
        <end position="143"/>
    </location>
</feature>
<proteinExistence type="predicted"/>
<reference evidence="2" key="1">
    <citation type="submission" date="2021-08" db="EMBL/GenBank/DDBJ databases">
        <title>WGS assembly of Ceratopteris richardii.</title>
        <authorList>
            <person name="Marchant D.B."/>
            <person name="Chen G."/>
            <person name="Jenkins J."/>
            <person name="Shu S."/>
            <person name="Leebens-Mack J."/>
            <person name="Grimwood J."/>
            <person name="Schmutz J."/>
            <person name="Soltis P."/>
            <person name="Soltis D."/>
            <person name="Chen Z.-H."/>
        </authorList>
    </citation>
    <scope>NUCLEOTIDE SEQUENCE</scope>
    <source>
        <strain evidence="2">Whitten #5841</strain>
        <tissue evidence="2">Leaf</tissue>
    </source>
</reference>
<keyword evidence="1" id="KW-0812">Transmembrane</keyword>
<protein>
    <submittedName>
        <fullName evidence="2">Uncharacterized protein</fullName>
    </submittedName>
</protein>
<evidence type="ECO:0000313" key="3">
    <source>
        <dbReference type="Proteomes" id="UP000825935"/>
    </source>
</evidence>
<evidence type="ECO:0000313" key="2">
    <source>
        <dbReference type="EMBL" id="KAH7445243.1"/>
    </source>
</evidence>
<dbReference type="OrthoDB" id="1936119at2759"/>
<evidence type="ECO:0000256" key="1">
    <source>
        <dbReference type="SAM" id="Phobius"/>
    </source>
</evidence>
<organism evidence="2 3">
    <name type="scientific">Ceratopteris richardii</name>
    <name type="common">Triangle waterfern</name>
    <dbReference type="NCBI Taxonomy" id="49495"/>
    <lineage>
        <taxon>Eukaryota</taxon>
        <taxon>Viridiplantae</taxon>
        <taxon>Streptophyta</taxon>
        <taxon>Embryophyta</taxon>
        <taxon>Tracheophyta</taxon>
        <taxon>Polypodiopsida</taxon>
        <taxon>Polypodiidae</taxon>
        <taxon>Polypodiales</taxon>
        <taxon>Pteridineae</taxon>
        <taxon>Pteridaceae</taxon>
        <taxon>Parkerioideae</taxon>
        <taxon>Ceratopteris</taxon>
    </lineage>
</organism>
<comment type="caution">
    <text evidence="2">The sequence shown here is derived from an EMBL/GenBank/DDBJ whole genome shotgun (WGS) entry which is preliminary data.</text>
</comment>
<keyword evidence="1" id="KW-0472">Membrane</keyword>
<keyword evidence="3" id="KW-1185">Reference proteome</keyword>
<accession>A0A8T2VHY1</accession>
<dbReference type="AlphaFoldDB" id="A0A8T2VHY1"/>
<name>A0A8T2VHY1_CERRI</name>
<keyword evidence="1" id="KW-1133">Transmembrane helix</keyword>
<dbReference type="Proteomes" id="UP000825935">
    <property type="component" value="Chromosome 2"/>
</dbReference>
<dbReference type="EMBL" id="CM035407">
    <property type="protein sequence ID" value="KAH7445243.1"/>
    <property type="molecule type" value="Genomic_DNA"/>
</dbReference>
<gene>
    <name evidence="2" type="ORF">KP509_02G114300</name>
</gene>
<sequence length="144" mass="15748">MSDALLASSIASPTLMPMSAFFRFSILEALAPRRTTTSLSKPCEKHSTKFLSIVSLLNVSVPVLSLQRKSMPVSSSMAVMRLVNSPCSKRRWDPMAMVTKRIVGIAVGIPLIRSTKRLLIPSIYALCCIAYMTVISTTMPIAIE</sequence>